<evidence type="ECO:0000256" key="5">
    <source>
        <dbReference type="ARBA" id="ARBA00030436"/>
    </source>
</evidence>
<dbReference type="GO" id="GO:0006351">
    <property type="term" value="P:DNA-templated transcription"/>
    <property type="evidence" value="ECO:0007669"/>
    <property type="project" value="InterPro"/>
</dbReference>
<evidence type="ECO:0000256" key="1">
    <source>
        <dbReference type="ARBA" id="ARBA00012494"/>
    </source>
</evidence>
<dbReference type="EC" id="2.7.7.48" evidence="1"/>
<accession>A0AAT9JFQ8</accession>
<reference evidence="9" key="1">
    <citation type="journal article" date="2024" name="Microb. Genom.">
        <title>The hidden RNA viruses in Blattodea (cockroach and termite).</title>
        <authorList>
            <person name="Fan J."/>
            <person name="Jiang S."/>
            <person name="Li W."/>
            <person name="Li J."/>
            <person name="Pang R."/>
            <person name="Wu H."/>
        </authorList>
    </citation>
    <scope>NUCLEOTIDE SEQUENCE</scope>
    <source>
        <strain evidence="9">US2012</strain>
    </source>
</reference>
<evidence type="ECO:0000256" key="6">
    <source>
        <dbReference type="ARBA" id="ARBA00031012"/>
    </source>
</evidence>
<sequence>MDPYSLTHKRGKIDRQKENWREKRRNEKALLPRDDVERQAFDINEQYNEMIKDWRNPNINPEDALELYLQARAIRHDNWIRVLKLMRVSRGMKFGDIEVGKFCEEIGIQNVPIEIARKTPDILSMSPDGTYIILGDVTVSKSPKIAHSKKVVKYNNIHQFFSNLGYNVKWNNFILEEQLTNVWSELYKMENDGIILVDKEKVSRTIHYHELIQKVMINLPTKTNNAQMFQMLLSRHDGLDVEDVDIKLPASMMGCELENYEIMQTENQLMEELTNKTNELYDNGYFDCNISKVNSKINEIISKKENEEDEYADTKSTLKVVFNTKTVEPNTGYDLINDYIQDIQLGLDSINKDYLLDLLPSRIQVEKMKDLYKLRTEQLPKDESRKILQSYKDFRVYGPNQYDMTRNSTCILTTHLCTKLKLGKKNRNIKTKPLNLNPAMFNEYKQNIDSMINYLGGESNKPTFLDDSWDSATNTENDHSKDMREVYNIVKKTNGAQLAQGLSNMYQKIMHAKTSISVKDTIYVPPSGAFLMIKPRDHAPITSKNCDIPMLFIAREKHSQDTQTIQSFLEHEVVYKGDEYIYFVSKLSRLNLNKFSNWDQAGYKLVTACSHLINICPNLKGDMSTVIGLLTILLLDSHQKVSEYLDLLKYISFMPFADISRLDKLVEDKLDLLMKTKMDVWLILRIKEFMNELSDVNKLNAKKPKLHMFNCQATRESLGLSISLPSFTNPRIRHGTVQEFIEEITMLYIIRPKQLYGSQFMDKSITQTAEWNNEYNDEVIKHGGWATVGNEDSPYPFDAKFTYNRSAIMHAHEYFKKTIPLDDNKIAKELHRTVYDTYMHYNCSLRGCTKYISDRKNNSDLHTTSMEACLAHYRNACYKEEQCTTIGVVDDFIKRGEVMQFSMSEKEQRGGGRPIATPTLGAKAGLMLIEKPEQVIGKFVPNNIIVPGKHKLKEQAETYKDLLSEGAKHGMSKVYQLTEDQTKYSENDNIKKYYCYIANNSVLPINVRIMQTEMLKRLEKREHLIKRMPTRINNEGSLSQHRNKELNGIKAIVGWPQGMLNDLSTSLHSIADYWITYMYNKCYPNNPVIAKGLVHSDDSWVAVACDSDNDFKRFAIFRMLAKKYFCLKLNDKKLWGSRHLGELVSNYNINGNVHLSISKMLANSMNNLLYQNWVMDVNNQISSIQQLYRAGARLPTLIMLSTVLRQQLMACYNVSGLQKEYLNILPIELGGYPSSSAFELGVTGLTSHYNRLIEFTKNNPNHPITDIMRKSLLASNILNAAKKLGKDDPSTYAISKCMEYPTDVSQLAPDDRLQAEIDNDYAETPIPSRGEVFSCVKHLMPKSNKLTKTMEQIKDLPFDTDNLEMIVTRPDELTVSLGHLKHQLTTRLYELASEHYTQSARRLAVSQALQASGKVVRFLNLVPMTINELLQAILNLPIRLARPDLLQIAMTDDTDVSNLCISIVHNSELVACDADKRKIINRMPEIIDKFTTVASLKNVLLYTIDTVRRTDYLNKYGYKIEPLDILRNDSRLIHLRFNIYFRYFQIEQACNMIMRLFMFREKARLWMHPYLKTDTLSNFLEDLYGKSVSDVDNFKVKITNPYIMGNRDDANMVNTMYSVNVLNNIYPGKFDLQEIKTMSPIEALDKIDYENLDNEEFLKYAVLRKLYCNTDWYLNEYDKSKVYDQEFIVKQEYDEKHKKYYGYFELLARYGKTILKVSGEPEDVEIESSTNNINEILHCMFILVNRNFTFYKYQHYTYWSRSMFWKSKPKFSRTFLSNYHTTCTLITQTKSESSVPFLINKYLARPVSYGCLEAIGYELTENLRVVIKLTKDGSQRLDNIHQNLQCPYASDCVLIGNLLDGLDNEELLHSGIIISVSNKRYYNCSRTRILGLLESRSPPLSNSILVDMYTNFVNKLADDNQVPTRHIQQINEEVEYFTISGETVAERLIKYEETTPEDLTYVELEYEMESDERVGCLVKYDNLSRTLCEILYPRLTDYQQDLLVHMLLADRNIVTKVIGDLDRDPCDEEESLAQRIETLHDAANCMNHPTFVNYFIYSNQLDVEATWANIDVKKVMYLVPDNIDNQLKKIFTLLRNSLIESIFEETEEDVIQILKDRLFKN</sequence>
<dbReference type="GO" id="GO:0039694">
    <property type="term" value="P:viral RNA genome replication"/>
    <property type="evidence" value="ECO:0007669"/>
    <property type="project" value="InterPro"/>
</dbReference>
<evidence type="ECO:0000256" key="7">
    <source>
        <dbReference type="SAM" id="Coils"/>
    </source>
</evidence>
<evidence type="ECO:0000259" key="8">
    <source>
        <dbReference type="PROSITE" id="PS50525"/>
    </source>
</evidence>
<keyword evidence="3" id="KW-0808">Transferase</keyword>
<dbReference type="EMBL" id="BK067015">
    <property type="protein sequence ID" value="DBA56461.1"/>
    <property type="molecule type" value="Viral_cRNA"/>
</dbReference>
<name>A0AAT9JFQ8_9VIRU</name>
<evidence type="ECO:0000256" key="4">
    <source>
        <dbReference type="ARBA" id="ARBA00030285"/>
    </source>
</evidence>
<dbReference type="Pfam" id="PF04196">
    <property type="entry name" value="Bunya_RdRp"/>
    <property type="match status" value="1"/>
</dbReference>
<keyword evidence="9" id="KW-0696">RNA-directed RNA polymerase</keyword>
<dbReference type="InterPro" id="IPR007322">
    <property type="entry name" value="RNA_pol_bunyavir"/>
</dbReference>
<evidence type="ECO:0000256" key="3">
    <source>
        <dbReference type="ARBA" id="ARBA00022679"/>
    </source>
</evidence>
<protein>
    <recommendedName>
        <fullName evidence="2">RNA-directed RNA polymerase L</fullName>
        <ecNumber evidence="1">2.7.7.48</ecNumber>
    </recommendedName>
    <alternativeName>
        <fullName evidence="4">Large structural protein</fullName>
    </alternativeName>
    <alternativeName>
        <fullName evidence="6">Replicase</fullName>
    </alternativeName>
    <alternativeName>
        <fullName evidence="5">Transcriptase</fullName>
    </alternativeName>
</protein>
<proteinExistence type="predicted"/>
<feature type="domain" description="RdRp catalytic" evidence="8">
    <location>
        <begin position="958"/>
        <end position="1135"/>
    </location>
</feature>
<keyword evidence="7" id="KW-0175">Coiled coil</keyword>
<evidence type="ECO:0000256" key="2">
    <source>
        <dbReference type="ARBA" id="ARBA00018602"/>
    </source>
</evidence>
<dbReference type="InterPro" id="IPR007099">
    <property type="entry name" value="RNA-dir_pol_NSvirus"/>
</dbReference>
<evidence type="ECO:0000313" key="9">
    <source>
        <dbReference type="EMBL" id="DBA56461.1"/>
    </source>
</evidence>
<organism evidence="9">
    <name type="scientific">Blattella germanica phasmavirus 1</name>
    <dbReference type="NCBI Taxonomy" id="3133448"/>
    <lineage>
        <taxon>Viruses</taxon>
        <taxon>Riboviria</taxon>
        <taxon>Orthornavirae</taxon>
        <taxon>Negarnaviricota</taxon>
        <taxon>Polyploviricotina</taxon>
        <taxon>Bunyaviricetes</taxon>
        <taxon>Elliovirales</taxon>
        <taxon>Phasmaviridae</taxon>
    </lineage>
</organism>
<dbReference type="GO" id="GO:0003968">
    <property type="term" value="F:RNA-directed RNA polymerase activity"/>
    <property type="evidence" value="ECO:0007669"/>
    <property type="project" value="UniProtKB-KW"/>
</dbReference>
<feature type="coiled-coil region" evidence="7">
    <location>
        <begin position="263"/>
        <end position="317"/>
    </location>
</feature>
<dbReference type="PROSITE" id="PS50525">
    <property type="entry name" value="RDRP_SSRNA_NEG_SEG"/>
    <property type="match status" value="1"/>
</dbReference>
<keyword evidence="9" id="KW-0548">Nucleotidyltransferase</keyword>